<dbReference type="EMBL" id="BK015408">
    <property type="protein sequence ID" value="DAE05354.1"/>
    <property type="molecule type" value="Genomic_DNA"/>
</dbReference>
<evidence type="ECO:0000313" key="1">
    <source>
        <dbReference type="EMBL" id="DAE05354.1"/>
    </source>
</evidence>
<sequence>MSCNMDTYNTRKVLCEKVQVYATLIGCKL</sequence>
<proteinExistence type="predicted"/>
<reference evidence="1" key="1">
    <citation type="journal article" date="2021" name="Proc. Natl. Acad. Sci. U.S.A.">
        <title>A Catalog of Tens of Thousands of Viruses from Human Metagenomes Reveals Hidden Associations with Chronic Diseases.</title>
        <authorList>
            <person name="Tisza M.J."/>
            <person name="Buck C.B."/>
        </authorList>
    </citation>
    <scope>NUCLEOTIDE SEQUENCE</scope>
    <source>
        <strain evidence="1">CtnOB2</strain>
    </source>
</reference>
<accession>A0A8S5PEG1</accession>
<organism evidence="1">
    <name type="scientific">Siphoviridae sp. ctnOB2</name>
    <dbReference type="NCBI Taxonomy" id="2825661"/>
    <lineage>
        <taxon>Viruses</taxon>
        <taxon>Duplodnaviria</taxon>
        <taxon>Heunggongvirae</taxon>
        <taxon>Uroviricota</taxon>
        <taxon>Caudoviricetes</taxon>
    </lineage>
</organism>
<protein>
    <submittedName>
        <fullName evidence="1">Uncharacterized protein</fullName>
    </submittedName>
</protein>
<name>A0A8S5PEG1_9CAUD</name>